<feature type="compositionally biased region" description="Low complexity" evidence="1">
    <location>
        <begin position="45"/>
        <end position="56"/>
    </location>
</feature>
<organism evidence="2 3">
    <name type="scientific">Chytriomyces confervae</name>
    <dbReference type="NCBI Taxonomy" id="246404"/>
    <lineage>
        <taxon>Eukaryota</taxon>
        <taxon>Fungi</taxon>
        <taxon>Fungi incertae sedis</taxon>
        <taxon>Chytridiomycota</taxon>
        <taxon>Chytridiomycota incertae sedis</taxon>
        <taxon>Chytridiomycetes</taxon>
        <taxon>Chytridiales</taxon>
        <taxon>Chytriomycetaceae</taxon>
        <taxon>Chytriomyces</taxon>
    </lineage>
</organism>
<dbReference type="Pfam" id="PF10300">
    <property type="entry name" value="Iml2-TPR_39"/>
    <property type="match status" value="2"/>
</dbReference>
<feature type="region of interest" description="Disordered" evidence="1">
    <location>
        <begin position="1"/>
        <end position="82"/>
    </location>
</feature>
<comment type="caution">
    <text evidence="2">The sequence shown here is derived from an EMBL/GenBank/DDBJ whole genome shotgun (WGS) entry which is preliminary data.</text>
</comment>
<evidence type="ECO:0000256" key="1">
    <source>
        <dbReference type="SAM" id="MobiDB-lite"/>
    </source>
</evidence>
<evidence type="ECO:0008006" key="4">
    <source>
        <dbReference type="Google" id="ProtNLM"/>
    </source>
</evidence>
<protein>
    <recommendedName>
        <fullName evidence="4">Tetratricopeptide repeat protein 39B</fullName>
    </recommendedName>
</protein>
<name>A0A507F889_9FUNG</name>
<dbReference type="GO" id="GO:0005741">
    <property type="term" value="C:mitochondrial outer membrane"/>
    <property type="evidence" value="ECO:0007669"/>
    <property type="project" value="TreeGrafter"/>
</dbReference>
<dbReference type="GO" id="GO:0005634">
    <property type="term" value="C:nucleus"/>
    <property type="evidence" value="ECO:0007669"/>
    <property type="project" value="TreeGrafter"/>
</dbReference>
<proteinExistence type="predicted"/>
<feature type="compositionally biased region" description="Acidic residues" evidence="1">
    <location>
        <begin position="73"/>
        <end position="82"/>
    </location>
</feature>
<dbReference type="AlphaFoldDB" id="A0A507F889"/>
<dbReference type="OrthoDB" id="43460at2759"/>
<dbReference type="PANTHER" id="PTHR31859">
    <property type="entry name" value="TETRATRICOPEPTIDE REPEAT PROTEIN 39 FAMILY MEMBER"/>
    <property type="match status" value="1"/>
</dbReference>
<reference evidence="2 3" key="1">
    <citation type="journal article" date="2019" name="Sci. Rep.">
        <title>Comparative genomics of chytrid fungi reveal insights into the obligate biotrophic and pathogenic lifestyle of Synchytrium endobioticum.</title>
        <authorList>
            <person name="van de Vossenberg B.T.L.H."/>
            <person name="Warris S."/>
            <person name="Nguyen H.D.T."/>
            <person name="van Gent-Pelzer M.P.E."/>
            <person name="Joly D.L."/>
            <person name="van de Geest H.C."/>
            <person name="Bonants P.J.M."/>
            <person name="Smith D.S."/>
            <person name="Levesque C.A."/>
            <person name="van der Lee T.A.J."/>
        </authorList>
    </citation>
    <scope>NUCLEOTIDE SEQUENCE [LARGE SCALE GENOMIC DNA]</scope>
    <source>
        <strain evidence="2 3">CBS 675.73</strain>
    </source>
</reference>
<gene>
    <name evidence="2" type="ORF">CcCBS67573_g05846</name>
</gene>
<evidence type="ECO:0000313" key="2">
    <source>
        <dbReference type="EMBL" id="TPX72473.1"/>
    </source>
</evidence>
<evidence type="ECO:0000313" key="3">
    <source>
        <dbReference type="Proteomes" id="UP000320333"/>
    </source>
</evidence>
<dbReference type="InterPro" id="IPR019412">
    <property type="entry name" value="IML2/TPR_39"/>
</dbReference>
<accession>A0A507F889</accession>
<keyword evidence="3" id="KW-1185">Reference proteome</keyword>
<dbReference type="PANTHER" id="PTHR31859:SF1">
    <property type="entry name" value="TETRATRICOPEPTIDE REPEAT PROTEIN 39C"/>
    <property type="match status" value="1"/>
</dbReference>
<dbReference type="GO" id="GO:0005829">
    <property type="term" value="C:cytosol"/>
    <property type="evidence" value="ECO:0007669"/>
    <property type="project" value="TreeGrafter"/>
</dbReference>
<dbReference type="Proteomes" id="UP000320333">
    <property type="component" value="Unassembled WGS sequence"/>
</dbReference>
<sequence length="836" mass="91937">MEGKEPIVPPQTTPTTSPRSRLASIRSRMKDFPASVIAAVSSNPSNSAKLSPSIKSSHSRKASSEALKSNATGEDDDEGDDLDFQDAVEFDNSQVNALDAAGVDGEETVAKLLQSLQVDRFNSVSTTSADSGEAVDGTAGTSNSKLKSRKSMFGLGTNSRFSKKEMALMKSEASDEGLLEDIVEVEKALELFLNSRFKDAEELLMPKYGKSMYFTEGIALLRTLRAVMTFDPDDMSVAIESLGYASDVAAVLRKTEKTSVMGMLSGAASIVTGSNKDSSYLTGMSRVQKHAELVYAECSVMQSSLTLVSNTNLVSFVKEGMQMRASFAVIKACFKFLDKIYEEEGVEGYAAHSIDEHFTSGVVMNAGILALVLSFLPAKIIKVFEIMGFAGDRDIALDRLSTSAEWSFTPSIFVTANPKSKFRRCFPTPHDRTGTSGGLRKSFSELILFSYHIILASLNPLPDTNLPLASAKLDACLANRSESFIYRALKARMLETQACPKEAEAEYAAVVALQRDYQQLYHACLWDMGMCRMAQMKWAEAFEGYSVLFEESQWTRTVYRYTQAVTLYSLDPKDPRIVDMMKEVPGLVRKIAGITVPLEKFVSRKSKKFLKQGNRLLFPAYEILYFFHGLVMMGRDSLCTVVDQATAALNDLEAQRLTFMGQGGGEGVGPYETFSDDVCLALFIRAVALRELGYPTAKTYHEVKDQVALGQSYKSRISKVPNSVKTSDTASEEAVAYLTRSIADFKALVVESPKVALDHWILLFGRYELGSLYLRVGEYDLARLEFDAAQNKGVAEGETAEHKPVKKASMESILQVRCHNALLKLRALEETALSVS</sequence>
<dbReference type="EMBL" id="QEAP01000225">
    <property type="protein sequence ID" value="TPX72473.1"/>
    <property type="molecule type" value="Genomic_DNA"/>
</dbReference>